<gene>
    <name evidence="2" type="ORF">QO034_16375</name>
</gene>
<feature type="domain" description="Porin" evidence="1">
    <location>
        <begin position="49"/>
        <end position="380"/>
    </location>
</feature>
<dbReference type="Proteomes" id="UP001227126">
    <property type="component" value="Unassembled WGS sequence"/>
</dbReference>
<dbReference type="RefSeq" id="WP_284486603.1">
    <property type="nucleotide sequence ID" value="NZ_JASNJE010000023.1"/>
</dbReference>
<protein>
    <submittedName>
        <fullName evidence="2">Porin</fullName>
    </submittedName>
</protein>
<evidence type="ECO:0000313" key="3">
    <source>
        <dbReference type="Proteomes" id="UP001227126"/>
    </source>
</evidence>
<dbReference type="SUPFAM" id="SSF56935">
    <property type="entry name" value="Porins"/>
    <property type="match status" value="1"/>
</dbReference>
<dbReference type="EMBL" id="JASNJE010000023">
    <property type="protein sequence ID" value="MDK3074670.1"/>
    <property type="molecule type" value="Genomic_DNA"/>
</dbReference>
<sequence length="400" mass="42772">MNLNSGKVEKHDGDTTTVMATGNIGGARHCHPASGLAPIAGLWTLSLLLATPALSDAVFENASGGSVRLYGHVNPAFLYFDDGVQTYDNLTDSSHSVSRIGMRLLQPYDIGTFGFWLETNLGAPQSANFSQTGDPGWNWRRTNIRRVDLSLVTANWGSFYAGQGSMATDGVADLDLSNTWLANANSIGDTAGSFQFRTTAGVLSGIAIDDAMPSLNGTRRARIRYDTPSFSGFTVSAAYGEEVLQSNNDDTFYDAALVYQNTFANGTELVGGIGWSRRESPGLPDRDDTTGALSILLPSGLNFSFAAGSRNTGGDYAYGKIGFIGDWFSVGTTAFSIDYYDGSDFTVTGASANSFGAGLVQQFDAARVQAYLAYRTYEYADATATYLDASSIFFGARWDF</sequence>
<reference evidence="2 3" key="1">
    <citation type="submission" date="2023-05" db="EMBL/GenBank/DDBJ databases">
        <title>Sedimentitalea sp. nov. JM2-8.</title>
        <authorList>
            <person name="Huang J."/>
        </authorList>
    </citation>
    <scope>NUCLEOTIDE SEQUENCE [LARGE SCALE GENOMIC DNA]</scope>
    <source>
        <strain evidence="2 3">JM2-8</strain>
    </source>
</reference>
<proteinExistence type="predicted"/>
<dbReference type="InterPro" id="IPR033900">
    <property type="entry name" value="Gram_neg_porin_domain"/>
</dbReference>
<dbReference type="InterPro" id="IPR023614">
    <property type="entry name" value="Porin_dom_sf"/>
</dbReference>
<dbReference type="Gene3D" id="2.40.160.10">
    <property type="entry name" value="Porin"/>
    <property type="match status" value="1"/>
</dbReference>
<organism evidence="2 3">
    <name type="scientific">Sedimentitalea xiamensis</name>
    <dbReference type="NCBI Taxonomy" id="3050037"/>
    <lineage>
        <taxon>Bacteria</taxon>
        <taxon>Pseudomonadati</taxon>
        <taxon>Pseudomonadota</taxon>
        <taxon>Alphaproteobacteria</taxon>
        <taxon>Rhodobacterales</taxon>
        <taxon>Paracoccaceae</taxon>
        <taxon>Sedimentitalea</taxon>
    </lineage>
</organism>
<dbReference type="Pfam" id="PF13609">
    <property type="entry name" value="Porin_4"/>
    <property type="match status" value="1"/>
</dbReference>
<keyword evidence="3" id="KW-1185">Reference proteome</keyword>
<evidence type="ECO:0000313" key="2">
    <source>
        <dbReference type="EMBL" id="MDK3074670.1"/>
    </source>
</evidence>
<comment type="caution">
    <text evidence="2">The sequence shown here is derived from an EMBL/GenBank/DDBJ whole genome shotgun (WGS) entry which is preliminary data.</text>
</comment>
<accession>A0ABT7FHZ2</accession>
<name>A0ABT7FHZ2_9RHOB</name>
<evidence type="ECO:0000259" key="1">
    <source>
        <dbReference type="Pfam" id="PF13609"/>
    </source>
</evidence>